<evidence type="ECO:0000313" key="2">
    <source>
        <dbReference type="EMBL" id="KAK3349106.1"/>
    </source>
</evidence>
<evidence type="ECO:0000256" key="1">
    <source>
        <dbReference type="SAM" id="SignalP"/>
    </source>
</evidence>
<sequence>MVRITSFAFIALAAGAFARSTNIPAPAADTRDVATPAAHLDFQTRDTATSEHQFDVLSTFRRALSTAVVQFRHIVKRGEGIHLVNCGNRYSAVVYCENDGSCNFFPGKGNQCIPNGSGLFVWEGGNKGCTFDTGTRFSWSIGSNAQSQRNYTQVGSGDNGFHKFTIFKDDKHTMYRDGNGNECKSIYYCLT</sequence>
<name>A0AAJ0MC07_9PEZI</name>
<dbReference type="Proteomes" id="UP001275084">
    <property type="component" value="Unassembled WGS sequence"/>
</dbReference>
<feature type="signal peptide" evidence="1">
    <location>
        <begin position="1"/>
        <end position="18"/>
    </location>
</feature>
<feature type="chain" id="PRO_5042472150" evidence="1">
    <location>
        <begin position="19"/>
        <end position="191"/>
    </location>
</feature>
<proteinExistence type="predicted"/>
<protein>
    <submittedName>
        <fullName evidence="2">Uncharacterized protein</fullName>
    </submittedName>
</protein>
<reference evidence="2" key="1">
    <citation type="journal article" date="2023" name="Mol. Phylogenet. Evol.">
        <title>Genome-scale phylogeny and comparative genomics of the fungal order Sordariales.</title>
        <authorList>
            <person name="Hensen N."/>
            <person name="Bonometti L."/>
            <person name="Westerberg I."/>
            <person name="Brannstrom I.O."/>
            <person name="Guillou S."/>
            <person name="Cros-Aarteil S."/>
            <person name="Calhoun S."/>
            <person name="Haridas S."/>
            <person name="Kuo A."/>
            <person name="Mondo S."/>
            <person name="Pangilinan J."/>
            <person name="Riley R."/>
            <person name="LaButti K."/>
            <person name="Andreopoulos B."/>
            <person name="Lipzen A."/>
            <person name="Chen C."/>
            <person name="Yan M."/>
            <person name="Daum C."/>
            <person name="Ng V."/>
            <person name="Clum A."/>
            <person name="Steindorff A."/>
            <person name="Ohm R.A."/>
            <person name="Martin F."/>
            <person name="Silar P."/>
            <person name="Natvig D.O."/>
            <person name="Lalanne C."/>
            <person name="Gautier V."/>
            <person name="Ament-Velasquez S.L."/>
            <person name="Kruys A."/>
            <person name="Hutchinson M.I."/>
            <person name="Powell A.J."/>
            <person name="Barry K."/>
            <person name="Miller A.N."/>
            <person name="Grigoriev I.V."/>
            <person name="Debuchy R."/>
            <person name="Gladieux P."/>
            <person name="Hiltunen Thoren M."/>
            <person name="Johannesson H."/>
        </authorList>
    </citation>
    <scope>NUCLEOTIDE SEQUENCE</scope>
    <source>
        <strain evidence="2">CBS 955.72</strain>
    </source>
</reference>
<organism evidence="2 3">
    <name type="scientific">Lasiosphaeria hispida</name>
    <dbReference type="NCBI Taxonomy" id="260671"/>
    <lineage>
        <taxon>Eukaryota</taxon>
        <taxon>Fungi</taxon>
        <taxon>Dikarya</taxon>
        <taxon>Ascomycota</taxon>
        <taxon>Pezizomycotina</taxon>
        <taxon>Sordariomycetes</taxon>
        <taxon>Sordariomycetidae</taxon>
        <taxon>Sordariales</taxon>
        <taxon>Lasiosphaeriaceae</taxon>
        <taxon>Lasiosphaeria</taxon>
    </lineage>
</organism>
<reference evidence="2" key="2">
    <citation type="submission" date="2023-06" db="EMBL/GenBank/DDBJ databases">
        <authorList>
            <consortium name="Lawrence Berkeley National Laboratory"/>
            <person name="Haridas S."/>
            <person name="Hensen N."/>
            <person name="Bonometti L."/>
            <person name="Westerberg I."/>
            <person name="Brannstrom I.O."/>
            <person name="Guillou S."/>
            <person name="Cros-Aarteil S."/>
            <person name="Calhoun S."/>
            <person name="Kuo A."/>
            <person name="Mondo S."/>
            <person name="Pangilinan J."/>
            <person name="Riley R."/>
            <person name="Labutti K."/>
            <person name="Andreopoulos B."/>
            <person name="Lipzen A."/>
            <person name="Chen C."/>
            <person name="Yanf M."/>
            <person name="Daum C."/>
            <person name="Ng V."/>
            <person name="Clum A."/>
            <person name="Steindorff A."/>
            <person name="Ohm R."/>
            <person name="Martin F."/>
            <person name="Silar P."/>
            <person name="Natvig D."/>
            <person name="Lalanne C."/>
            <person name="Gautier V."/>
            <person name="Ament-Velasquez S.L."/>
            <person name="Kruys A."/>
            <person name="Hutchinson M.I."/>
            <person name="Powell A.J."/>
            <person name="Barry K."/>
            <person name="Miller A.N."/>
            <person name="Grigoriev I.V."/>
            <person name="Debuchy R."/>
            <person name="Gladieux P."/>
            <person name="Thoren M.H."/>
            <person name="Johannesson H."/>
        </authorList>
    </citation>
    <scope>NUCLEOTIDE SEQUENCE</scope>
    <source>
        <strain evidence="2">CBS 955.72</strain>
    </source>
</reference>
<dbReference type="EMBL" id="JAUIQD010000005">
    <property type="protein sequence ID" value="KAK3349106.1"/>
    <property type="molecule type" value="Genomic_DNA"/>
</dbReference>
<comment type="caution">
    <text evidence="2">The sequence shown here is derived from an EMBL/GenBank/DDBJ whole genome shotgun (WGS) entry which is preliminary data.</text>
</comment>
<dbReference type="AlphaFoldDB" id="A0AAJ0MC07"/>
<gene>
    <name evidence="2" type="ORF">B0T25DRAFT_569758</name>
</gene>
<keyword evidence="1" id="KW-0732">Signal</keyword>
<accession>A0AAJ0MC07</accession>
<evidence type="ECO:0000313" key="3">
    <source>
        <dbReference type="Proteomes" id="UP001275084"/>
    </source>
</evidence>
<keyword evidence="3" id="KW-1185">Reference proteome</keyword>